<proteinExistence type="predicted"/>
<keyword evidence="1" id="KW-1133">Transmembrane helix</keyword>
<keyword evidence="3" id="KW-1185">Reference proteome</keyword>
<feature type="transmembrane region" description="Helical" evidence="1">
    <location>
        <begin position="37"/>
        <end position="56"/>
    </location>
</feature>
<keyword evidence="1" id="KW-0472">Membrane</keyword>
<feature type="transmembrane region" description="Helical" evidence="1">
    <location>
        <begin position="153"/>
        <end position="171"/>
    </location>
</feature>
<name>A0A5N5W598_STRMB</name>
<dbReference type="Proteomes" id="UP000327000">
    <property type="component" value="Unassembled WGS sequence"/>
</dbReference>
<reference evidence="2 3" key="1">
    <citation type="journal article" date="2019" name="Microb. Cell Fact.">
        <title>Exploring novel herbicidin analogues by transcriptional regulator overexpression and MS/MS molecular networking.</title>
        <authorList>
            <person name="Shi Y."/>
            <person name="Gu R."/>
            <person name="Li Y."/>
            <person name="Wang X."/>
            <person name="Ren W."/>
            <person name="Li X."/>
            <person name="Wang L."/>
            <person name="Xie Y."/>
            <person name="Hong B."/>
        </authorList>
    </citation>
    <scope>NUCLEOTIDE SEQUENCE [LARGE SCALE GENOMIC DNA]</scope>
    <source>
        <strain evidence="2 3">US-43</strain>
    </source>
</reference>
<evidence type="ECO:0000256" key="1">
    <source>
        <dbReference type="SAM" id="Phobius"/>
    </source>
</evidence>
<gene>
    <name evidence="2" type="ORF">FRZ00_18990</name>
</gene>
<dbReference type="EMBL" id="VOKX01000036">
    <property type="protein sequence ID" value="KAB7842769.1"/>
    <property type="molecule type" value="Genomic_DNA"/>
</dbReference>
<accession>A0A5N5W598</accession>
<protein>
    <submittedName>
        <fullName evidence="2">Uncharacterized protein</fullName>
    </submittedName>
</protein>
<keyword evidence="1" id="KW-0812">Transmembrane</keyword>
<dbReference type="RefSeq" id="WP_152264306.1">
    <property type="nucleotide sequence ID" value="NZ_VOKX01000036.1"/>
</dbReference>
<evidence type="ECO:0000313" key="2">
    <source>
        <dbReference type="EMBL" id="KAB7842769.1"/>
    </source>
</evidence>
<dbReference type="AlphaFoldDB" id="A0A5N5W598"/>
<sequence>MDISAAPARALRAALFTALCVLLSTSSHVLLSGRRLPVTVVVAVAAGVYAAAWALYGRGRGDGRGRGYGRERRYGREKAYGRGRTYGREKGYVRTAALLVPLELAASTAFTTGQHTCYDPADRPLPGALSLICGGGGVGGPLARVAGPGTAPWLLLAGHLAAGLLAAAWLARGEAAFGRLVRAAGAAAFRPLRLATARTTPAARMPAPARPVPYVHRPGARPLLLHSVIRRGPPVQAAPA</sequence>
<evidence type="ECO:0000313" key="3">
    <source>
        <dbReference type="Proteomes" id="UP000327000"/>
    </source>
</evidence>
<comment type="caution">
    <text evidence="2">The sequence shown here is derived from an EMBL/GenBank/DDBJ whole genome shotgun (WGS) entry which is preliminary data.</text>
</comment>
<organism evidence="2 3">
    <name type="scientific">Streptomyces mobaraensis</name>
    <name type="common">Streptoverticillium mobaraense</name>
    <dbReference type="NCBI Taxonomy" id="35621"/>
    <lineage>
        <taxon>Bacteria</taxon>
        <taxon>Bacillati</taxon>
        <taxon>Actinomycetota</taxon>
        <taxon>Actinomycetes</taxon>
        <taxon>Kitasatosporales</taxon>
        <taxon>Streptomycetaceae</taxon>
        <taxon>Streptomyces</taxon>
    </lineage>
</organism>